<dbReference type="WBParaSite" id="ES5_v2.g30050.t1">
    <property type="protein sequence ID" value="ES5_v2.g30050.t1"/>
    <property type="gene ID" value="ES5_v2.g30050"/>
</dbReference>
<name>A0AC34GK23_9BILA</name>
<accession>A0AC34GK23</accession>
<sequence length="74" mass="8734">MAKRQSSSNLSSASPSPQRAGVNDSRQYQLNLYSHRDNERIVYYSTPTKRQNHPENWDKITWAPKKLELCFIFF</sequence>
<proteinExistence type="predicted"/>
<protein>
    <submittedName>
        <fullName evidence="2">Ribosomal protein L33</fullName>
    </submittedName>
</protein>
<reference evidence="2" key="1">
    <citation type="submission" date="2022-11" db="UniProtKB">
        <authorList>
            <consortium name="WormBaseParasite"/>
        </authorList>
    </citation>
    <scope>IDENTIFICATION</scope>
</reference>
<organism evidence="1 2">
    <name type="scientific">Panagrolaimus sp. ES5</name>
    <dbReference type="NCBI Taxonomy" id="591445"/>
    <lineage>
        <taxon>Eukaryota</taxon>
        <taxon>Metazoa</taxon>
        <taxon>Ecdysozoa</taxon>
        <taxon>Nematoda</taxon>
        <taxon>Chromadorea</taxon>
        <taxon>Rhabditida</taxon>
        <taxon>Tylenchina</taxon>
        <taxon>Panagrolaimomorpha</taxon>
        <taxon>Panagrolaimoidea</taxon>
        <taxon>Panagrolaimidae</taxon>
        <taxon>Panagrolaimus</taxon>
    </lineage>
</organism>
<dbReference type="Proteomes" id="UP000887579">
    <property type="component" value="Unplaced"/>
</dbReference>
<evidence type="ECO:0000313" key="2">
    <source>
        <dbReference type="WBParaSite" id="ES5_v2.g30050.t1"/>
    </source>
</evidence>
<evidence type="ECO:0000313" key="1">
    <source>
        <dbReference type="Proteomes" id="UP000887579"/>
    </source>
</evidence>